<evidence type="ECO:0000313" key="1">
    <source>
        <dbReference type="EMBL" id="VVD59127.1"/>
    </source>
</evidence>
<protein>
    <submittedName>
        <fullName evidence="1">Uncharacterized protein</fullName>
    </submittedName>
</protein>
<reference evidence="1 2" key="1">
    <citation type="submission" date="2019-08" db="EMBL/GenBank/DDBJ databases">
        <authorList>
            <person name="Peeters C."/>
        </authorList>
    </citation>
    <scope>NUCLEOTIDE SEQUENCE [LARGE SCALE GENOMIC DNA]</scope>
    <source>
        <strain evidence="1 2">LMG 31106</strain>
    </source>
</reference>
<evidence type="ECO:0000313" key="2">
    <source>
        <dbReference type="Proteomes" id="UP000384354"/>
    </source>
</evidence>
<sequence>MAAVACVSVAVVSSRFSMIGASSSSVPSLFVAPMSAVGPTFDSRDVALSDTSPPTRVPVFCSVFECVVSVPPAIIVPLLAISPAVMFRFSTASTRVSFVNVPGSVIASSCPAASFNVGVIAKSPSTFTATSWAAP</sequence>
<organism evidence="1 2">
    <name type="scientific">Pandoraea cepalis</name>
    <dbReference type="NCBI Taxonomy" id="2508294"/>
    <lineage>
        <taxon>Bacteria</taxon>
        <taxon>Pseudomonadati</taxon>
        <taxon>Pseudomonadota</taxon>
        <taxon>Betaproteobacteria</taxon>
        <taxon>Burkholderiales</taxon>
        <taxon>Burkholderiaceae</taxon>
        <taxon>Pandoraea</taxon>
    </lineage>
</organism>
<dbReference type="Proteomes" id="UP000384354">
    <property type="component" value="Unassembled WGS sequence"/>
</dbReference>
<dbReference type="EMBL" id="CABPSL010000001">
    <property type="protein sequence ID" value="VVD59127.1"/>
    <property type="molecule type" value="Genomic_DNA"/>
</dbReference>
<gene>
    <name evidence="1" type="ORF">PCE31106_00004</name>
</gene>
<name>A0A5E4R7M9_9BURK</name>
<proteinExistence type="predicted"/>
<dbReference type="AlphaFoldDB" id="A0A5E4R7M9"/>
<accession>A0A5E4R7M9</accession>